<keyword evidence="3" id="KW-1185">Reference proteome</keyword>
<reference evidence="2 3" key="1">
    <citation type="submission" date="2017-06" db="EMBL/GenBank/DDBJ databases">
        <title>Complete genome sequence of Nitrospirillum amazonense strain CBAmC, an endophytic nitrogen-fixing and plant growth-promoting bacterium, isolated from sugarcane.</title>
        <authorList>
            <person name="Schwab S."/>
            <person name="dos Santos Teixeira K.R."/>
            <person name="Simoes Araujo J.L."/>
            <person name="Soares Vidal M."/>
            <person name="Borges de Freitas H.R."/>
            <person name="Rivello Crivelaro A.L."/>
            <person name="Bueno de Camargo Nunes A."/>
            <person name="dos Santos C.M."/>
            <person name="Palmeira da Silva Rosa D."/>
            <person name="da Silva Padilha D."/>
            <person name="da Silva E."/>
            <person name="Araujo Terra L."/>
            <person name="Soares Mendes V."/>
            <person name="Farinelli L."/>
            <person name="Magalhaes Cruz L."/>
            <person name="Baldani J.I."/>
        </authorList>
    </citation>
    <scope>NUCLEOTIDE SEQUENCE [LARGE SCALE GENOMIC DNA]</scope>
    <source>
        <strain evidence="2 3">CBAmC</strain>
    </source>
</reference>
<proteinExistence type="predicted"/>
<evidence type="ECO:0000313" key="2">
    <source>
        <dbReference type="EMBL" id="ASG24910.1"/>
    </source>
</evidence>
<gene>
    <name evidence="2" type="ORF">Y958_28380</name>
</gene>
<evidence type="ECO:0000313" key="3">
    <source>
        <dbReference type="Proteomes" id="UP000197153"/>
    </source>
</evidence>
<dbReference type="EMBL" id="CP022113">
    <property type="protein sequence ID" value="ASG24910.1"/>
    <property type="molecule type" value="Genomic_DNA"/>
</dbReference>
<protein>
    <submittedName>
        <fullName evidence="2">Uncharacterized protein</fullName>
    </submittedName>
</protein>
<name>A0A248K241_9PROT</name>
<organism evidence="2 3">
    <name type="scientific">Nitrospirillum viridazoti CBAmc</name>
    <dbReference type="NCBI Taxonomy" id="1441467"/>
    <lineage>
        <taxon>Bacteria</taxon>
        <taxon>Pseudomonadati</taxon>
        <taxon>Pseudomonadota</taxon>
        <taxon>Alphaproteobacteria</taxon>
        <taxon>Rhodospirillales</taxon>
        <taxon>Azospirillaceae</taxon>
        <taxon>Nitrospirillum</taxon>
        <taxon>Nitrospirillum viridazoti</taxon>
    </lineage>
</organism>
<accession>A0A248K241</accession>
<dbReference type="AlphaFoldDB" id="A0A248K241"/>
<dbReference type="KEGG" id="nao:Y958_28380"/>
<feature type="region of interest" description="Disordered" evidence="1">
    <location>
        <begin position="170"/>
        <end position="218"/>
    </location>
</feature>
<sequence>MLILSILGAFQGPGFVVKAWVPTVGPHAGLGFMGNDPVSSRPIGGVVGRTALTKAAPASRGDTDFQKALAKAGATAEPSRTAQSSTPADAVRISQQSMLSGVAAYNMAAQASPAMPGYQRPVVRVGDNVTTKNEKPEKGAFRLSPSRQLQGSTAYAKVVQTQTAVAQASGSQNGGAQAAATPVNSAAAAPASPPPAETAAPGSEQAKVADRSTVNIVL</sequence>
<evidence type="ECO:0000256" key="1">
    <source>
        <dbReference type="SAM" id="MobiDB-lite"/>
    </source>
</evidence>
<dbReference type="Proteomes" id="UP000197153">
    <property type="component" value="Chromosome 4"/>
</dbReference>
<feature type="compositionally biased region" description="Low complexity" evidence="1">
    <location>
        <begin position="170"/>
        <end position="190"/>
    </location>
</feature>